<feature type="region of interest" description="Disordered" evidence="1">
    <location>
        <begin position="95"/>
        <end position="115"/>
    </location>
</feature>
<organism evidence="2 3">
    <name type="scientific">Brassica carinata</name>
    <name type="common">Ethiopian mustard</name>
    <name type="synonym">Abyssinian cabbage</name>
    <dbReference type="NCBI Taxonomy" id="52824"/>
    <lineage>
        <taxon>Eukaryota</taxon>
        <taxon>Viridiplantae</taxon>
        <taxon>Streptophyta</taxon>
        <taxon>Embryophyta</taxon>
        <taxon>Tracheophyta</taxon>
        <taxon>Spermatophyta</taxon>
        <taxon>Magnoliopsida</taxon>
        <taxon>eudicotyledons</taxon>
        <taxon>Gunneridae</taxon>
        <taxon>Pentapetalae</taxon>
        <taxon>rosids</taxon>
        <taxon>malvids</taxon>
        <taxon>Brassicales</taxon>
        <taxon>Brassicaceae</taxon>
        <taxon>Brassiceae</taxon>
        <taxon>Brassica</taxon>
    </lineage>
</organism>
<dbReference type="AlphaFoldDB" id="A0A8X7QIS3"/>
<dbReference type="PANTHER" id="PTHR34222">
    <property type="entry name" value="GAG_PRE-INTEGRS DOMAIN-CONTAINING PROTEIN"/>
    <property type="match status" value="1"/>
</dbReference>
<gene>
    <name evidence="2" type="ORF">Bca52824_064928</name>
</gene>
<keyword evidence="3" id="KW-1185">Reference proteome</keyword>
<sequence length="166" mass="18884">MSTAEAIWKNLLSRFKQDDAPRYKNYVELPVCTCGHCECNAAMLWERLQQQSHVTKFLMGLNDAYEQTRRHILMLKPIPTIDEVFNMVSQDERQKNLKHAVPMESPSVNRTSHASQGAQGSQNYYLQTTLANDVTSPAHTLDLSKFSSEQVQSLISQLLLLMLVSL</sequence>
<proteinExistence type="predicted"/>
<protein>
    <submittedName>
        <fullName evidence="2">Uncharacterized protein</fullName>
    </submittedName>
</protein>
<evidence type="ECO:0000256" key="1">
    <source>
        <dbReference type="SAM" id="MobiDB-lite"/>
    </source>
</evidence>
<evidence type="ECO:0000313" key="2">
    <source>
        <dbReference type="EMBL" id="KAG2270373.1"/>
    </source>
</evidence>
<reference evidence="2 3" key="1">
    <citation type="submission" date="2020-02" db="EMBL/GenBank/DDBJ databases">
        <authorList>
            <person name="Ma Q."/>
            <person name="Huang Y."/>
            <person name="Song X."/>
            <person name="Pei D."/>
        </authorList>
    </citation>
    <scope>NUCLEOTIDE SEQUENCE [LARGE SCALE GENOMIC DNA]</scope>
    <source>
        <strain evidence="2">Sxm20200214</strain>
        <tissue evidence="2">Leaf</tissue>
    </source>
</reference>
<name>A0A8X7QIS3_BRACI</name>
<evidence type="ECO:0000313" key="3">
    <source>
        <dbReference type="Proteomes" id="UP000886595"/>
    </source>
</evidence>
<dbReference type="EMBL" id="JAAMPC010000013">
    <property type="protein sequence ID" value="KAG2270373.1"/>
    <property type="molecule type" value="Genomic_DNA"/>
</dbReference>
<dbReference type="Proteomes" id="UP000886595">
    <property type="component" value="Unassembled WGS sequence"/>
</dbReference>
<dbReference type="OrthoDB" id="1740269at2759"/>
<accession>A0A8X7QIS3</accession>
<comment type="caution">
    <text evidence="2">The sequence shown here is derived from an EMBL/GenBank/DDBJ whole genome shotgun (WGS) entry which is preliminary data.</text>
</comment>
<feature type="compositionally biased region" description="Polar residues" evidence="1">
    <location>
        <begin position="106"/>
        <end position="115"/>
    </location>
</feature>
<dbReference type="PANTHER" id="PTHR34222:SF79">
    <property type="entry name" value="RETROVIRUS-RELATED POL POLYPROTEIN FROM TRANSPOSON TNT 1-94"/>
    <property type="match status" value="1"/>
</dbReference>